<organism evidence="5 6">
    <name type="scientific">Brevibacterium pityocampae</name>
    <dbReference type="NCBI Taxonomy" id="506594"/>
    <lineage>
        <taxon>Bacteria</taxon>
        <taxon>Bacillati</taxon>
        <taxon>Actinomycetota</taxon>
        <taxon>Actinomycetes</taxon>
        <taxon>Micrococcales</taxon>
        <taxon>Brevibacteriaceae</taxon>
        <taxon>Brevibacterium</taxon>
    </lineage>
</organism>
<dbReference type="Pfam" id="PF23359">
    <property type="entry name" value="Lsr2_DNA-bd"/>
    <property type="match status" value="1"/>
</dbReference>
<comment type="caution">
    <text evidence="5">The sequence shown here is derived from an EMBL/GenBank/DDBJ whole genome shotgun (WGS) entry which is preliminary data.</text>
</comment>
<protein>
    <submittedName>
        <fullName evidence="5">Lsr2 family protein</fullName>
    </submittedName>
</protein>
<evidence type="ECO:0000259" key="4">
    <source>
        <dbReference type="Pfam" id="PF23359"/>
    </source>
</evidence>
<gene>
    <name evidence="5" type="ORF">GCM10023167_08220</name>
</gene>
<dbReference type="Gene3D" id="3.30.60.230">
    <property type="entry name" value="Lsr2, dimerization domain"/>
    <property type="match status" value="1"/>
</dbReference>
<feature type="compositionally biased region" description="Low complexity" evidence="2">
    <location>
        <begin position="75"/>
        <end position="85"/>
    </location>
</feature>
<keyword evidence="1" id="KW-0238">DNA-binding</keyword>
<keyword evidence="6" id="KW-1185">Reference proteome</keyword>
<feature type="domain" description="Lsr2 DNA-binding" evidence="4">
    <location>
        <begin position="80"/>
        <end position="114"/>
    </location>
</feature>
<evidence type="ECO:0000256" key="2">
    <source>
        <dbReference type="SAM" id="MobiDB-lite"/>
    </source>
</evidence>
<feature type="compositionally biased region" description="Basic residues" evidence="2">
    <location>
        <begin position="56"/>
        <end position="69"/>
    </location>
</feature>
<evidence type="ECO:0000259" key="3">
    <source>
        <dbReference type="Pfam" id="PF11774"/>
    </source>
</evidence>
<dbReference type="RefSeq" id="WP_265809134.1">
    <property type="nucleotide sequence ID" value="NZ_BAABGL010000003.1"/>
</dbReference>
<dbReference type="InterPro" id="IPR055370">
    <property type="entry name" value="Lsr2_DNA-bd"/>
</dbReference>
<evidence type="ECO:0000313" key="5">
    <source>
        <dbReference type="EMBL" id="GAA4385887.1"/>
    </source>
</evidence>
<accession>A0ABP8J704</accession>
<name>A0ABP8J704_9MICO</name>
<evidence type="ECO:0000313" key="6">
    <source>
        <dbReference type="Proteomes" id="UP001500642"/>
    </source>
</evidence>
<proteinExistence type="predicted"/>
<dbReference type="Gene3D" id="4.10.320.10">
    <property type="entry name" value="E3-binding domain"/>
    <property type="match status" value="1"/>
</dbReference>
<evidence type="ECO:0000256" key="1">
    <source>
        <dbReference type="ARBA" id="ARBA00023125"/>
    </source>
</evidence>
<feature type="region of interest" description="Disordered" evidence="2">
    <location>
        <begin position="55"/>
        <end position="86"/>
    </location>
</feature>
<dbReference type="InterPro" id="IPR036625">
    <property type="entry name" value="E3-bd_dom_sf"/>
</dbReference>
<dbReference type="EMBL" id="BAABGL010000003">
    <property type="protein sequence ID" value="GAA4385887.1"/>
    <property type="molecule type" value="Genomic_DNA"/>
</dbReference>
<reference evidence="6" key="1">
    <citation type="journal article" date="2019" name="Int. J. Syst. Evol. Microbiol.">
        <title>The Global Catalogue of Microorganisms (GCM) 10K type strain sequencing project: providing services to taxonomists for standard genome sequencing and annotation.</title>
        <authorList>
            <consortium name="The Broad Institute Genomics Platform"/>
            <consortium name="The Broad Institute Genome Sequencing Center for Infectious Disease"/>
            <person name="Wu L."/>
            <person name="Ma J."/>
        </authorList>
    </citation>
    <scope>NUCLEOTIDE SEQUENCE [LARGE SCALE GENOMIC DNA]</scope>
    <source>
        <strain evidence="6">JCM 17808</strain>
    </source>
</reference>
<dbReference type="Pfam" id="PF11774">
    <property type="entry name" value="Lsr2"/>
    <property type="match status" value="1"/>
</dbReference>
<dbReference type="Proteomes" id="UP001500642">
    <property type="component" value="Unassembled WGS sequence"/>
</dbReference>
<dbReference type="InterPro" id="IPR024412">
    <property type="entry name" value="Lsr2_dim_dom"/>
</dbReference>
<sequence length="115" mass="12413">MAREMKLMLTDDIDGSEAAETVSFSLDQHSYEIELSSANAAKLREALAPYIEKARRVASRQRSTGRRRTGGGAGASSRTGADTSTVRAWAKANGHDVSDRGRIPAEVFEAYDAAH</sequence>
<feature type="domain" description="Lsr2 dimerization" evidence="3">
    <location>
        <begin position="1"/>
        <end position="57"/>
    </location>
</feature>
<dbReference type="InterPro" id="IPR042261">
    <property type="entry name" value="Lsr2-like_dimerization"/>
</dbReference>